<organism evidence="5 6">
    <name type="scientific">Spiroplasma sabaudiense Ar-1343</name>
    <dbReference type="NCBI Taxonomy" id="1276257"/>
    <lineage>
        <taxon>Bacteria</taxon>
        <taxon>Bacillati</taxon>
        <taxon>Mycoplasmatota</taxon>
        <taxon>Mollicutes</taxon>
        <taxon>Entomoplasmatales</taxon>
        <taxon>Spiroplasmataceae</taxon>
        <taxon>Spiroplasma</taxon>
    </lineage>
</organism>
<proteinExistence type="inferred from homology"/>
<evidence type="ECO:0000313" key="5">
    <source>
        <dbReference type="EMBL" id="AHI54086.1"/>
    </source>
</evidence>
<dbReference type="Proteomes" id="UP000019265">
    <property type="component" value="Chromosome"/>
</dbReference>
<dbReference type="eggNOG" id="COG3611">
    <property type="taxonomic scope" value="Bacteria"/>
</dbReference>
<evidence type="ECO:0000256" key="1">
    <source>
        <dbReference type="ARBA" id="ARBA00093462"/>
    </source>
</evidence>
<dbReference type="AlphaFoldDB" id="W6AAP6"/>
<evidence type="ECO:0000313" key="6">
    <source>
        <dbReference type="Proteomes" id="UP000019265"/>
    </source>
</evidence>
<dbReference type="RefSeq" id="WP_025251224.1">
    <property type="nucleotide sequence ID" value="NZ_CP006934.1"/>
</dbReference>
<keyword evidence="6" id="KW-1185">Reference proteome</keyword>
<dbReference type="EMBL" id="CP006934">
    <property type="protein sequence ID" value="AHI54086.1"/>
    <property type="molecule type" value="Genomic_DNA"/>
</dbReference>
<protein>
    <submittedName>
        <fullName evidence="5">Chromosome replication initiation and membrane attachment protein</fullName>
    </submittedName>
</protein>
<reference evidence="5 6" key="1">
    <citation type="journal article" date="2014" name="Genome Biol. Evol.">
        <title>Molecular evolution of the substrate utilization strategies and putative virulence factors in mosquito-associated Spiroplasma species.</title>
        <authorList>
            <person name="Chang T.H."/>
            <person name="Lo W.S."/>
            <person name="Ku C."/>
            <person name="Chen L.L."/>
            <person name="Kuo C.H."/>
        </authorList>
    </citation>
    <scope>NUCLEOTIDE SEQUENCE [LARGE SCALE GENOMIC DNA]</scope>
    <source>
        <strain evidence="5">Ar-1343</strain>
    </source>
</reference>
<dbReference type="Pfam" id="PF07261">
    <property type="entry name" value="DnaB_2"/>
    <property type="match status" value="1"/>
</dbReference>
<evidence type="ECO:0000259" key="3">
    <source>
        <dbReference type="Pfam" id="PF07261"/>
    </source>
</evidence>
<feature type="domain" description="DnaB/C C-terminal" evidence="3">
    <location>
        <begin position="290"/>
        <end position="355"/>
    </location>
</feature>
<dbReference type="PATRIC" id="fig|1276257.3.peg.696"/>
<dbReference type="HOGENOM" id="CLU_668736_0_0_14"/>
<dbReference type="InterPro" id="IPR058660">
    <property type="entry name" value="WHD_DnaB"/>
</dbReference>
<keyword evidence="2" id="KW-1133">Transmembrane helix</keyword>
<keyword evidence="2" id="KW-0812">Transmembrane</keyword>
<evidence type="ECO:0000259" key="4">
    <source>
        <dbReference type="Pfam" id="PF25888"/>
    </source>
</evidence>
<dbReference type="STRING" id="1276257.SSABA_v1c06840"/>
<accession>W6AAP6</accession>
<dbReference type="Pfam" id="PF25888">
    <property type="entry name" value="WHD_DnaB"/>
    <property type="match status" value="1"/>
</dbReference>
<sequence>MDFYNYKINLKNTSSAYDFKILQYLYLPIIGPSAFTTFLSLVNENSFQKEFKNGSFDIKRLSKINGIGIVTLEKDFEKLSAMGLLKTLVKKDKTIKIFNVYAPLEPLDFFNNEIFSKALLKKIGKEDFEMTSYMFRDDSIIVGEYEEELANFSEVFKEDAINILELKPEIMKLKPKKTDVFYKNINKDLLIKKLLEQGIEINLQIPSYVKVLKNITVLYQLSTEELFDSILKCYDFENKVLEPKVLFDFVTHQNLPITDANDPKSKEKQKCQEMELIEPLDYLKLLKDQRDLTNNEKNIIKVLEQEFNFKNGFINCLLEFSYYKNSREIVGNYIFKIAQSIQDLQISSTNDLMKYLKTAYLESVKNKQKKRMNSNKTIEAKTPIDWEAGVNPERYEAKFNW</sequence>
<gene>
    <name evidence="5" type="primary">dnaB</name>
    <name evidence="5" type="ORF">SSABA_v1c06840</name>
</gene>
<dbReference type="OrthoDB" id="387560at2"/>
<name>W6AAP6_9MOLU</name>
<evidence type="ECO:0000256" key="2">
    <source>
        <dbReference type="SAM" id="Phobius"/>
    </source>
</evidence>
<comment type="similarity">
    <text evidence="1">Belongs to the DnaB/DnaD family.</text>
</comment>
<dbReference type="KEGG" id="ssab:SSABA_v1c06840"/>
<feature type="transmembrane region" description="Helical" evidence="2">
    <location>
        <begin position="21"/>
        <end position="42"/>
    </location>
</feature>
<feature type="domain" description="Replicative helicase loading/DNA remodeling protein DnaB N-terminal winged helix" evidence="4">
    <location>
        <begin position="10"/>
        <end position="170"/>
    </location>
</feature>
<keyword evidence="2" id="KW-0472">Membrane</keyword>
<dbReference type="InterPro" id="IPR006343">
    <property type="entry name" value="DnaB/C_C"/>
</dbReference>